<accession>A0A087TGX7</accession>
<proteinExistence type="predicted"/>
<dbReference type="AlphaFoldDB" id="A0A087TGX7"/>
<dbReference type="EMBL" id="KK115172">
    <property type="protein sequence ID" value="KFM64366.1"/>
    <property type="molecule type" value="Genomic_DNA"/>
</dbReference>
<keyword evidence="2" id="KW-1185">Reference proteome</keyword>
<evidence type="ECO:0000313" key="1">
    <source>
        <dbReference type="EMBL" id="KFM64366.1"/>
    </source>
</evidence>
<evidence type="ECO:0000313" key="2">
    <source>
        <dbReference type="Proteomes" id="UP000054359"/>
    </source>
</evidence>
<protein>
    <submittedName>
        <fullName evidence="1">Uncharacterized protein</fullName>
    </submittedName>
</protein>
<feature type="non-terminal residue" evidence="1">
    <location>
        <position position="56"/>
    </location>
</feature>
<gene>
    <name evidence="1" type="ORF">X975_25078</name>
</gene>
<name>A0A087TGX7_STEMI</name>
<sequence>MSVHFFIIYGEENISSVWRYAILMNIHLSECCVRHDNRPLKSVSVEYCSCAVSISV</sequence>
<reference evidence="1 2" key="1">
    <citation type="submission" date="2013-11" db="EMBL/GenBank/DDBJ databases">
        <title>Genome sequencing of Stegodyphus mimosarum.</title>
        <authorList>
            <person name="Bechsgaard J."/>
        </authorList>
    </citation>
    <scope>NUCLEOTIDE SEQUENCE [LARGE SCALE GENOMIC DNA]</scope>
</reference>
<dbReference type="Proteomes" id="UP000054359">
    <property type="component" value="Unassembled WGS sequence"/>
</dbReference>
<organism evidence="1 2">
    <name type="scientific">Stegodyphus mimosarum</name>
    <name type="common">African social velvet spider</name>
    <dbReference type="NCBI Taxonomy" id="407821"/>
    <lineage>
        <taxon>Eukaryota</taxon>
        <taxon>Metazoa</taxon>
        <taxon>Ecdysozoa</taxon>
        <taxon>Arthropoda</taxon>
        <taxon>Chelicerata</taxon>
        <taxon>Arachnida</taxon>
        <taxon>Araneae</taxon>
        <taxon>Araneomorphae</taxon>
        <taxon>Entelegynae</taxon>
        <taxon>Eresoidea</taxon>
        <taxon>Eresidae</taxon>
        <taxon>Stegodyphus</taxon>
    </lineage>
</organism>